<dbReference type="PANTHER" id="PTHR48098">
    <property type="entry name" value="ENTEROCHELIN ESTERASE-RELATED"/>
    <property type="match status" value="1"/>
</dbReference>
<dbReference type="SUPFAM" id="SSF53474">
    <property type="entry name" value="alpha/beta-Hydrolases"/>
    <property type="match status" value="1"/>
</dbReference>
<keyword evidence="2" id="KW-1185">Reference proteome</keyword>
<dbReference type="KEGG" id="cpip:CJF12_04185"/>
<dbReference type="Proteomes" id="UP000028709">
    <property type="component" value="Unassembled WGS sequence"/>
</dbReference>
<dbReference type="PANTHER" id="PTHR48098:SF1">
    <property type="entry name" value="DIACYLGLYCEROL ACYLTRANSFERASE_MYCOLYLTRANSFERASE AG85A"/>
    <property type="match status" value="1"/>
</dbReference>
<comment type="caution">
    <text evidence="1">The sequence shown here is derived from an EMBL/GenBank/DDBJ whole genome shotgun (WGS) entry which is preliminary data.</text>
</comment>
<dbReference type="GO" id="GO:0016747">
    <property type="term" value="F:acyltransferase activity, transferring groups other than amino-acyl groups"/>
    <property type="evidence" value="ECO:0007669"/>
    <property type="project" value="TreeGrafter"/>
</dbReference>
<proteinExistence type="predicted"/>
<dbReference type="RefSeq" id="WP_034687218.1">
    <property type="nucleotide sequence ID" value="NZ_CP023049.2"/>
</dbReference>
<organism evidence="1 2">
    <name type="scientific">Chryseobacterium piperi</name>
    <dbReference type="NCBI Taxonomy" id="558152"/>
    <lineage>
        <taxon>Bacteria</taxon>
        <taxon>Pseudomonadati</taxon>
        <taxon>Bacteroidota</taxon>
        <taxon>Flavobacteriia</taxon>
        <taxon>Flavobacteriales</taxon>
        <taxon>Weeksellaceae</taxon>
        <taxon>Chryseobacterium group</taxon>
        <taxon>Chryseobacterium</taxon>
    </lineage>
</organism>
<dbReference type="Gene3D" id="3.40.50.1820">
    <property type="entry name" value="alpha/beta hydrolase"/>
    <property type="match status" value="1"/>
</dbReference>
<dbReference type="OrthoDB" id="9803578at2"/>
<dbReference type="AlphaFoldDB" id="A0A086ALE1"/>
<evidence type="ECO:0000313" key="1">
    <source>
        <dbReference type="EMBL" id="KFF17505.1"/>
    </source>
</evidence>
<dbReference type="eggNOG" id="COG0627">
    <property type="taxonomic scope" value="Bacteria"/>
</dbReference>
<sequence>MKNLISLFLVFISFTQISAQQIIHKEIFSPKMNKKIKTIIITPSLKPKTTYKTVYILHGFSGNPDRIVKEDLPNLTEKAKAYNTIYILPDGNYSSWYADSPIVKDSQYQTFIGKELVEFIDKNYPTKKEKRYRGILGWSMGGYGAMNIGVTYQDTFGTVGSSCGALDLKSLGKGYEQYKVNAVLGPLESLDPKFLTDSKIEKMIDSQQNYILDCGTEDQQMITMNRKFHEKLVAGKIQHLYIESLGGHTTAYWSRSLSDQLALFNKYFDNK</sequence>
<dbReference type="InterPro" id="IPR000801">
    <property type="entry name" value="Esterase-like"/>
</dbReference>
<accession>A0A086ALE1</accession>
<reference evidence="1 2" key="1">
    <citation type="submission" date="2014-07" db="EMBL/GenBank/DDBJ databases">
        <title>Genome of Chryseobacterium piperi CTM.</title>
        <authorList>
            <person name="Pipes S.E."/>
            <person name="Stropko S.J."/>
            <person name="Newman J.D."/>
        </authorList>
    </citation>
    <scope>NUCLEOTIDE SEQUENCE [LARGE SCALE GENOMIC DNA]</scope>
    <source>
        <strain evidence="1 2">CTM</strain>
    </source>
</reference>
<dbReference type="EMBL" id="JPRJ01000045">
    <property type="protein sequence ID" value="KFF17505.1"/>
    <property type="molecule type" value="Genomic_DNA"/>
</dbReference>
<evidence type="ECO:0000313" key="2">
    <source>
        <dbReference type="Proteomes" id="UP000028709"/>
    </source>
</evidence>
<name>A0A086ALE1_9FLAO</name>
<gene>
    <name evidence="1" type="ORF">IQ37_17125</name>
</gene>
<dbReference type="InterPro" id="IPR050583">
    <property type="entry name" value="Mycobacterial_A85_antigen"/>
</dbReference>
<protein>
    <submittedName>
        <fullName evidence="1">Esterase</fullName>
    </submittedName>
</protein>
<dbReference type="InterPro" id="IPR029058">
    <property type="entry name" value="AB_hydrolase_fold"/>
</dbReference>
<dbReference type="STRING" id="558152.IQ37_17125"/>
<dbReference type="Pfam" id="PF00756">
    <property type="entry name" value="Esterase"/>
    <property type="match status" value="1"/>
</dbReference>